<feature type="domain" description="DNA2/NAM7 helicase helicase" evidence="2">
    <location>
        <begin position="283"/>
        <end position="352"/>
    </location>
</feature>
<dbReference type="InterPro" id="IPR041679">
    <property type="entry name" value="DNA2/NAM7-like_C"/>
</dbReference>
<feature type="region of interest" description="Disordered" evidence="1">
    <location>
        <begin position="63"/>
        <end position="82"/>
    </location>
</feature>
<gene>
    <name evidence="5" type="ORF">FLP23_06835</name>
</gene>
<dbReference type="InterPro" id="IPR049468">
    <property type="entry name" value="Restrct_endonuc-II-like_dom"/>
</dbReference>
<evidence type="ECO:0000259" key="4">
    <source>
        <dbReference type="Pfam" id="PF18741"/>
    </source>
</evidence>
<dbReference type="Pfam" id="PF13086">
    <property type="entry name" value="AAA_11"/>
    <property type="match status" value="2"/>
</dbReference>
<organism evidence="5 6">
    <name type="scientific">Protaetiibacter larvae</name>
    <dbReference type="NCBI Taxonomy" id="2592654"/>
    <lineage>
        <taxon>Bacteria</taxon>
        <taxon>Bacillati</taxon>
        <taxon>Actinomycetota</taxon>
        <taxon>Actinomycetes</taxon>
        <taxon>Micrococcales</taxon>
        <taxon>Microbacteriaceae</taxon>
        <taxon>Protaetiibacter</taxon>
    </lineage>
</organism>
<accession>A0A5C1Y735</accession>
<keyword evidence="6" id="KW-1185">Reference proteome</keyword>
<evidence type="ECO:0000259" key="2">
    <source>
        <dbReference type="Pfam" id="PF13086"/>
    </source>
</evidence>
<dbReference type="SUPFAM" id="SSF52540">
    <property type="entry name" value="P-loop containing nucleoside triphosphate hydrolases"/>
    <property type="match status" value="2"/>
</dbReference>
<dbReference type="Proteomes" id="UP000322159">
    <property type="component" value="Chromosome"/>
</dbReference>
<evidence type="ECO:0000256" key="1">
    <source>
        <dbReference type="SAM" id="MobiDB-lite"/>
    </source>
</evidence>
<evidence type="ECO:0000313" key="6">
    <source>
        <dbReference type="Proteomes" id="UP000322159"/>
    </source>
</evidence>
<dbReference type="Pfam" id="PF18741">
    <property type="entry name" value="MTES_1575"/>
    <property type="match status" value="1"/>
</dbReference>
<dbReference type="OrthoDB" id="9757917at2"/>
<reference evidence="5 6" key="1">
    <citation type="submission" date="2019-09" db="EMBL/GenBank/DDBJ databases">
        <title>Genome sequencing of strain KACC 19322.</title>
        <authorList>
            <person name="Heo J."/>
            <person name="Kim S.-J."/>
            <person name="Kim J.-S."/>
            <person name="Hong S.-B."/>
            <person name="Kwon S.-W."/>
        </authorList>
    </citation>
    <scope>NUCLEOTIDE SEQUENCE [LARGE SCALE GENOMIC DNA]</scope>
    <source>
        <strain evidence="5 6">KACC 19322</strain>
    </source>
</reference>
<dbReference type="KEGG" id="lyk:FLP23_06835"/>
<feature type="domain" description="Restriction endonuclease type II-like" evidence="4">
    <location>
        <begin position="1488"/>
        <end position="1585"/>
    </location>
</feature>
<evidence type="ECO:0000259" key="3">
    <source>
        <dbReference type="Pfam" id="PF13087"/>
    </source>
</evidence>
<dbReference type="Pfam" id="PF13195">
    <property type="entry name" value="DUF4011"/>
    <property type="match status" value="1"/>
</dbReference>
<sequence length="1796" mass="196407">MTTMKDTLAALKLWRESLVGLDRRSRLIRFKPPRTSSLTIDNPGPDEVLVWIQSGKLQSFVGDVTDSESGETSPARRGNLLHVPRPDAELGPVARNLMRRANEEFLDRGLSVLYVAFGMLRWNDVDGSDMASPIYLVPVELVPEGPKATPRLRGGEDDPVLNPALPLRLADFGIVWPTLEDVDGLSVTEILDRFRGALGKAKDFKEWSLEPEVHLATFSFTKEAMYKDLLDNESVIADHPVVQALANIDPTKQSESFQFDPIDPADIDEAAPPEKTPLVLDADSSQRAAVAAALAGHSFVMDGPPGTGKSQTIANMIGALMHAGKSVLFVSEKIAALDVVRNRLSEGGLGSYLLELHSHKANRKDVAVELMKTLDNVAQPPRGMTAPSRSALEDRRRKLNVYAIAMNETRSPLQASLHDVIGLLADLVHVPAAPVPKRPPLKLDEAGLAAVKEALLRLERTWRPAAQGQTFLWREVKDETSLESRLWLAKSALEELQGTMNLNGDLVRSFGFDRPSRGHDLIALLEHQHAHRPPVIRDDWLTSADWISIDADRRSLGDLVTAHREAARRVTDLAGVAYTDLPLVPPPLPERPALTGAIDLAVLTSTALREASVAFEERQASLTATLAALRGLAQVVGTAVPVSYPDADRLIRIAELRAHDASIEPSWLSASGLQAARDALSATRLKALALDRAEGQASGIYRTEALAAPLRELQDRFANLHKGLRKLSGAYRADKRSISLLLADASQVKSGIARLSDAIAWSDAASEFETVSAVHSSAFGKQWNARSTDWDAIDRALTVVEEVLTLCGGSVTPVTVAYFTAAPLDISHEQIGISARAELESWRASVAPVPAVAGRPELLVEPIEVSIDWLAAHVAPMREAAARVESVSAATGRDHALKEAEAILAAAEVARGAASALDAAATHLAGQFGELFQGPATDLEVVDEALGWTSRTRDFASGLLSLDQLQALSSSTPVDVLPAVVEKWERARDEVIGAFDSSRADELLGEFGEFSSAFDLLRDLATDTVGQQEWFDYMAIRSELRELDLDSTVDFCIEQRVAAADVPKVVERALLRAWVDAQIKGDERLHPLLAGDREALVEEFRKLDRELVAAATSDIVRAANARRPSNTSLGEPALIRREGMKQRRHIAVRSLIAQARSAAQAIKPVFMMSPLAVSQYLPPDIKFDVVIFDEASQVTPGDSINCIYRGRSFILAGDDKQLPPTQFFERLTESEDIDELESDVKDFQSILELAKSSGAFRNLGLRWHYRSRHEALIAFSNYRFYEGHLVTYPSAQEEGTDVGVEFFLADGMYRRGGGADNPKEAKVVAERVIHHYRTRSELSLGVVTFSVAQADAVVAAVDELRAQHRELDGYFDKSDRLNGFFVRSLESVQGDERDVVIFSVGYGPDEAGKISANFGVLNKDKGWRRLNVGVTRARQRVEVVASMEAGDIPPSTNENVEALRAYLDFARRGISTLGTQASATGLMPESPFEESVIRTIESWGYSVEPQVGAAGFRIDMAVRHPAKPGVFAIGVECDGYQYHSAPAARDRDRLRDQVLEGLGWTLHRIWGTAWYRDRAPEEARLRAAIEAAVSGTAARSRASGIQRPVVETVPSEGDEEFSWAVAYSKAALVKLPHWVEPAEPGNHLHLVEPIKAIALAEGPVHMETLSERIREWWAVGRVSSRLRDNLDLAIRRAGLNRDGDFIDVADRPVSKVRSLDHSRKPEHVHLDEFALAAEMLVRDVGGASRAEVVVALARLFGWGRTGAIVDQRLNQAIDRAVQLGRLAEIDGMLSINGDAP</sequence>
<dbReference type="FunFam" id="3.40.960.10:FF:000002">
    <property type="entry name" value="DNA helicase related protein"/>
    <property type="match status" value="1"/>
</dbReference>
<dbReference type="GO" id="GO:0004386">
    <property type="term" value="F:helicase activity"/>
    <property type="evidence" value="ECO:0007669"/>
    <property type="project" value="InterPro"/>
</dbReference>
<dbReference type="InterPro" id="IPR041677">
    <property type="entry name" value="DNA2/NAM7_AAA_11"/>
</dbReference>
<dbReference type="InterPro" id="IPR027417">
    <property type="entry name" value="P-loop_NTPase"/>
</dbReference>
<name>A0A5C1Y735_9MICO</name>
<dbReference type="Pfam" id="PF13087">
    <property type="entry name" value="AAA_12"/>
    <property type="match status" value="1"/>
</dbReference>
<evidence type="ECO:0000313" key="5">
    <source>
        <dbReference type="EMBL" id="QEO09744.1"/>
    </source>
</evidence>
<dbReference type="PANTHER" id="PTHR10887:SF530">
    <property type="entry name" value="SUPERFAMILY I DNA HELICASES"/>
    <property type="match status" value="1"/>
</dbReference>
<dbReference type="EMBL" id="CP043504">
    <property type="protein sequence ID" value="QEO09744.1"/>
    <property type="molecule type" value="Genomic_DNA"/>
</dbReference>
<dbReference type="InterPro" id="IPR047187">
    <property type="entry name" value="SF1_C_Upf1"/>
</dbReference>
<dbReference type="SUPFAM" id="SSF52980">
    <property type="entry name" value="Restriction endonuclease-like"/>
    <property type="match status" value="1"/>
</dbReference>
<feature type="domain" description="DNA2/NAM7 helicase helicase" evidence="2">
    <location>
        <begin position="1182"/>
        <end position="1222"/>
    </location>
</feature>
<dbReference type="InterPro" id="IPR011335">
    <property type="entry name" value="Restrct_endonuc-II-like"/>
</dbReference>
<proteinExistence type="predicted"/>
<protein>
    <submittedName>
        <fullName evidence="5">DUF4011 domain-containing protein</fullName>
    </submittedName>
</protein>
<dbReference type="CDD" id="cd18808">
    <property type="entry name" value="SF1_C_Upf1"/>
    <property type="match status" value="1"/>
</dbReference>
<dbReference type="Gene3D" id="3.40.50.300">
    <property type="entry name" value="P-loop containing nucleotide triphosphate hydrolases"/>
    <property type="match status" value="3"/>
</dbReference>
<dbReference type="PANTHER" id="PTHR10887">
    <property type="entry name" value="DNA2/NAM7 HELICASE FAMILY"/>
    <property type="match status" value="1"/>
</dbReference>
<dbReference type="Gene3D" id="3.40.960.10">
    <property type="entry name" value="VSR Endonuclease"/>
    <property type="match status" value="1"/>
</dbReference>
<dbReference type="InterPro" id="IPR045055">
    <property type="entry name" value="DNA2/NAM7-like"/>
</dbReference>
<feature type="domain" description="DNA2/NAM7 helicase-like C-terminal" evidence="3">
    <location>
        <begin position="1245"/>
        <end position="1443"/>
    </location>
</feature>
<dbReference type="InterPro" id="IPR025103">
    <property type="entry name" value="DUF4011"/>
</dbReference>